<feature type="transmembrane region" description="Helical" evidence="5">
    <location>
        <begin position="159"/>
        <end position="180"/>
    </location>
</feature>
<dbReference type="GO" id="GO:0022857">
    <property type="term" value="F:transmembrane transporter activity"/>
    <property type="evidence" value="ECO:0007669"/>
    <property type="project" value="InterPro"/>
</dbReference>
<comment type="subcellular location">
    <subcellularLocation>
        <location evidence="1">Cell membrane</location>
        <topology evidence="1">Multi-pass membrane protein</topology>
    </subcellularLocation>
</comment>
<feature type="transmembrane region" description="Helical" evidence="5">
    <location>
        <begin position="132"/>
        <end position="153"/>
    </location>
</feature>
<name>A0A9X2DXR0_9MICO</name>
<protein>
    <submittedName>
        <fullName evidence="7">MFS transporter</fullName>
    </submittedName>
</protein>
<dbReference type="AlphaFoldDB" id="A0A9X2DXR0"/>
<organism evidence="7 8">
    <name type="scientific">Rathayibacter rubneri</name>
    <dbReference type="NCBI Taxonomy" id="2950106"/>
    <lineage>
        <taxon>Bacteria</taxon>
        <taxon>Bacillati</taxon>
        <taxon>Actinomycetota</taxon>
        <taxon>Actinomycetes</taxon>
        <taxon>Micrococcales</taxon>
        <taxon>Microbacteriaceae</taxon>
        <taxon>Rathayibacter</taxon>
    </lineage>
</organism>
<keyword evidence="4 5" id="KW-0472">Membrane</keyword>
<dbReference type="InterPro" id="IPR036259">
    <property type="entry name" value="MFS_trans_sf"/>
</dbReference>
<evidence type="ECO:0000313" key="8">
    <source>
        <dbReference type="Proteomes" id="UP001155240"/>
    </source>
</evidence>
<feature type="domain" description="Major facilitator superfamily (MFS) profile" evidence="6">
    <location>
        <begin position="1"/>
        <end position="402"/>
    </location>
</feature>
<feature type="transmembrane region" description="Helical" evidence="5">
    <location>
        <begin position="250"/>
        <end position="271"/>
    </location>
</feature>
<feature type="transmembrane region" description="Helical" evidence="5">
    <location>
        <begin position="214"/>
        <end position="238"/>
    </location>
</feature>
<gene>
    <name evidence="7" type="ORF">NB037_01825</name>
</gene>
<sequence length="402" mass="41943">MLALVILYIGTYSASVGMAIVAWPVTVAELEPDDKVLWLSLLTGLYALVNIVITPLAGALSDRSTSRLGMRKPFIAAGVLFALAGLVVMGLSASVAQLLLGAVLLGIGNAVITGGAGALVPDQVPEQHRGRVQGIIMVCIVSSGVLASIFLPMFLGNRFLLFTAPGYVMIVALVMVLFILRDRRLSQAERDAQPKRNILSEFKINPRSVPDYSWVWIGKVVVVLGTVLTSTYGVYVLTDQLGVGPDELPGLITITGLVGLVTAILGAVLGSQISDRLKIRKSLVIYTTLFIAAGAIIVAFSPSVPVYMVGLVLLGLGSGAYSPVDGALVIDVLPGEGRESGKYMSLIVVADQLPRSFGPILGSGIAAIGALTAIGGYSLVYLVGAVIAVVGGLFVRKVRGSM</sequence>
<evidence type="ECO:0000256" key="4">
    <source>
        <dbReference type="ARBA" id="ARBA00023136"/>
    </source>
</evidence>
<dbReference type="Proteomes" id="UP001155240">
    <property type="component" value="Unassembled WGS sequence"/>
</dbReference>
<accession>A0A9X2DXR0</accession>
<dbReference type="PANTHER" id="PTHR23528:SF1">
    <property type="entry name" value="MAJOR FACILITATOR SUPERFAMILY (MFS) PROFILE DOMAIN-CONTAINING PROTEIN"/>
    <property type="match status" value="1"/>
</dbReference>
<evidence type="ECO:0000256" key="3">
    <source>
        <dbReference type="ARBA" id="ARBA00022989"/>
    </source>
</evidence>
<reference evidence="7" key="1">
    <citation type="submission" date="2022-06" db="EMBL/GenBank/DDBJ databases">
        <title>Whole genome shotgun sequencing (WGS) of Rathayibacter sp. ZW T2_19, isolated from stored onions (Allium cepa).</title>
        <authorList>
            <person name="Stoll D.A."/>
            <person name="Huch M."/>
        </authorList>
    </citation>
    <scope>NUCLEOTIDE SEQUENCE</scope>
    <source>
        <strain evidence="7">ZW T2_19</strain>
    </source>
</reference>
<feature type="transmembrane region" description="Helical" evidence="5">
    <location>
        <begin position="73"/>
        <end position="92"/>
    </location>
</feature>
<dbReference type="Pfam" id="PF07690">
    <property type="entry name" value="MFS_1"/>
    <property type="match status" value="1"/>
</dbReference>
<dbReference type="GO" id="GO:0005886">
    <property type="term" value="C:plasma membrane"/>
    <property type="evidence" value="ECO:0007669"/>
    <property type="project" value="UniProtKB-SubCell"/>
</dbReference>
<dbReference type="InterPro" id="IPR011701">
    <property type="entry name" value="MFS"/>
</dbReference>
<evidence type="ECO:0000259" key="6">
    <source>
        <dbReference type="PROSITE" id="PS50850"/>
    </source>
</evidence>
<keyword evidence="2 5" id="KW-0812">Transmembrane</keyword>
<keyword evidence="3 5" id="KW-1133">Transmembrane helix</keyword>
<feature type="transmembrane region" description="Helical" evidence="5">
    <location>
        <begin position="379"/>
        <end position="395"/>
    </location>
</feature>
<dbReference type="PANTHER" id="PTHR23528">
    <property type="match status" value="1"/>
</dbReference>
<dbReference type="RefSeq" id="WP_251943100.1">
    <property type="nucleotide sequence ID" value="NZ_JAMRYM010000003.1"/>
</dbReference>
<dbReference type="SUPFAM" id="SSF103473">
    <property type="entry name" value="MFS general substrate transporter"/>
    <property type="match status" value="1"/>
</dbReference>
<proteinExistence type="predicted"/>
<dbReference type="EMBL" id="JAMRYM010000003">
    <property type="protein sequence ID" value="MCM6761146.1"/>
    <property type="molecule type" value="Genomic_DNA"/>
</dbReference>
<evidence type="ECO:0000256" key="5">
    <source>
        <dbReference type="SAM" id="Phobius"/>
    </source>
</evidence>
<keyword evidence="8" id="KW-1185">Reference proteome</keyword>
<evidence type="ECO:0000256" key="2">
    <source>
        <dbReference type="ARBA" id="ARBA00022692"/>
    </source>
</evidence>
<feature type="transmembrane region" description="Helical" evidence="5">
    <location>
        <begin position="98"/>
        <end position="120"/>
    </location>
</feature>
<feature type="transmembrane region" description="Helical" evidence="5">
    <location>
        <begin position="5"/>
        <end position="25"/>
    </location>
</feature>
<dbReference type="PROSITE" id="PS50850">
    <property type="entry name" value="MFS"/>
    <property type="match status" value="1"/>
</dbReference>
<evidence type="ECO:0000313" key="7">
    <source>
        <dbReference type="EMBL" id="MCM6761146.1"/>
    </source>
</evidence>
<comment type="caution">
    <text evidence="7">The sequence shown here is derived from an EMBL/GenBank/DDBJ whole genome shotgun (WGS) entry which is preliminary data.</text>
</comment>
<feature type="transmembrane region" description="Helical" evidence="5">
    <location>
        <begin position="37"/>
        <end position="61"/>
    </location>
</feature>
<dbReference type="InterPro" id="IPR020846">
    <property type="entry name" value="MFS_dom"/>
</dbReference>
<evidence type="ECO:0000256" key="1">
    <source>
        <dbReference type="ARBA" id="ARBA00004651"/>
    </source>
</evidence>
<dbReference type="Gene3D" id="1.20.1250.20">
    <property type="entry name" value="MFS general substrate transporter like domains"/>
    <property type="match status" value="1"/>
</dbReference>
<feature type="transmembrane region" description="Helical" evidence="5">
    <location>
        <begin position="283"/>
        <end position="300"/>
    </location>
</feature>